<dbReference type="CDD" id="cd01647">
    <property type="entry name" value="RT_LTR"/>
    <property type="match status" value="1"/>
</dbReference>
<keyword evidence="3" id="KW-0548">Nucleotidyltransferase</keyword>
<keyword evidence="6" id="KW-0378">Hydrolase</keyword>
<dbReference type="Gene3D" id="3.10.10.10">
    <property type="entry name" value="HIV Type 1 Reverse Transcriptase, subunit A, domain 1"/>
    <property type="match status" value="1"/>
</dbReference>
<evidence type="ECO:0000256" key="7">
    <source>
        <dbReference type="ARBA" id="ARBA00022918"/>
    </source>
</evidence>
<dbReference type="InterPro" id="IPR050951">
    <property type="entry name" value="Retrovirus_Pol_polyprotein"/>
</dbReference>
<dbReference type="CDD" id="cd09274">
    <property type="entry name" value="RNase_HI_RT_Ty3"/>
    <property type="match status" value="1"/>
</dbReference>
<keyword evidence="1" id="KW-0645">Protease</keyword>
<keyword evidence="4" id="KW-0540">Nuclease</keyword>
<dbReference type="EMBL" id="CP144699">
    <property type="protein sequence ID" value="WVZ19621.1"/>
    <property type="molecule type" value="Genomic_DNA"/>
</dbReference>
<evidence type="ECO:0000313" key="13">
    <source>
        <dbReference type="EMBL" id="WVZ19621.1"/>
    </source>
</evidence>
<comment type="similarity">
    <text evidence="9">Belongs to the phosphoglycerate mutase family.</text>
</comment>
<dbReference type="Pfam" id="PF24626">
    <property type="entry name" value="SH3_Tf2-1"/>
    <property type="match status" value="1"/>
</dbReference>
<evidence type="ECO:0000256" key="4">
    <source>
        <dbReference type="ARBA" id="ARBA00022722"/>
    </source>
</evidence>
<dbReference type="SUPFAM" id="SSF53254">
    <property type="entry name" value="Phosphoglycerate mutase-like"/>
    <property type="match status" value="1"/>
</dbReference>
<evidence type="ECO:0000313" key="14">
    <source>
        <dbReference type="Proteomes" id="UP001374535"/>
    </source>
</evidence>
<dbReference type="FunFam" id="3.40.50.1240:FF:000066">
    <property type="entry name" value="Phosphoglycerate mutase-like protein 1"/>
    <property type="match status" value="1"/>
</dbReference>
<dbReference type="FunFam" id="3.10.10.10:FF:000007">
    <property type="entry name" value="Retrovirus-related Pol polyprotein from transposon 17.6-like Protein"/>
    <property type="match status" value="1"/>
</dbReference>
<dbReference type="FunFam" id="3.10.20.370:FF:000001">
    <property type="entry name" value="Retrovirus-related Pol polyprotein from transposon 17.6-like protein"/>
    <property type="match status" value="1"/>
</dbReference>
<dbReference type="Gene3D" id="3.40.50.1240">
    <property type="entry name" value="Phosphoglycerate mutase-like"/>
    <property type="match status" value="1"/>
</dbReference>
<name>A0AAQ3S8I0_VIGMU</name>
<dbReference type="InterPro" id="IPR056924">
    <property type="entry name" value="SH3_Tf2-1"/>
</dbReference>
<evidence type="ECO:0000256" key="1">
    <source>
        <dbReference type="ARBA" id="ARBA00022670"/>
    </source>
</evidence>
<dbReference type="Gene3D" id="3.30.70.270">
    <property type="match status" value="2"/>
</dbReference>
<sequence>MLHGGIIRPSVSPYSSPIILVKKKAGGWRFCVDYRALNKVTIPNKFPIPVIEELLDELAGATMFSKLDLKSGYHQIRMRPQDIEKTAFRTHEGHYEFLVMPFGPTNAPATFQALMNNILQPFLRNSTLDAHVQHLAKVLTILHQNALQLNQKKCVFGQHQLEYLGHIISQQGVAADPKKVEAMHNWPLPKTPKALRGFLGLTGYYRRFVQGYGKIAQPLTQLLSKDGFHWTEEARTAFEELKKVIAQLPVLAVPDFSKSFTLETDASGKGLGAVLLQAGRPLAFWSQALSSRAQNKSVYERELMALVQAVRKWKHYLMGSHFIILTDQRSLKFLTDQRLLTEEQFKWASKLIGFDFEIRFRPGKDNIVADALSRKSYFMPISVLQPTQWDSWEEESQTDAGMVSLIQDLMIDPKSHVGYELRKGRLFYKGKLVLPRGSSSIPTIFKDMHESPTGGHSGYFCTFKRIAGFVKGIRLKLWLQQAYYSLYPFPLKSVQGKDTIFVVVDRLTKYAHFLALAHPFTATEVAQLFIKEIAGTKLRFSTAYHPQSDGQTEVVNRCLETYLRCMTGTHPRKWPQWLSWAEFWFNTNYSISTKMSPFKALYGRDPPLLLKGSTIPSKVQSVNQLQQERDEILRELKENYAKPKTRIRAVEFQVGDWVYLKLQPYRLKSLATRPNEKLRPRFYGPYLVQERIGPVAYKLDLPAHSRIHSVFHVSLLKCAVQPTTPVQPLPSALTEDLMLEVYPEELLDVRTSSRGDLEVLLKWQHLPSIENSWESATTINTEFPAFHLEDKVKLHGGVIDRFKGKVRHAQGFHNVEGEKNIEAYKSYDLFDASLTPLGWKQVENLRGHVKASGLSKTIELVIVSPLLRTMQTAVGVFGGEACTDETSVPPLMNAGVGDSDRQAISSLNAPPFIAVELCREHLGVHPCDKRRSITDYRHMFPAIDFSLIENDEDILWKPDIREKNEEVAARGLKFLEWLWTRKEKEIAVVTHSGFLFHSLSAFGNDCHPTVKSEICTHFANCELRSMVVVDKGMIGSDESSTNYSGKIPYGLDLPSDVADENHIGNGN</sequence>
<dbReference type="AlphaFoldDB" id="A0AAQ3S8I0"/>
<evidence type="ECO:0000256" key="2">
    <source>
        <dbReference type="ARBA" id="ARBA00022679"/>
    </source>
</evidence>
<dbReference type="GO" id="GO:0003676">
    <property type="term" value="F:nucleic acid binding"/>
    <property type="evidence" value="ECO:0007669"/>
    <property type="project" value="InterPro"/>
</dbReference>
<dbReference type="PANTHER" id="PTHR37984:SF5">
    <property type="entry name" value="PROTEIN NYNRIN-LIKE"/>
    <property type="match status" value="1"/>
</dbReference>
<proteinExistence type="inferred from homology"/>
<dbReference type="GO" id="GO:0008233">
    <property type="term" value="F:peptidase activity"/>
    <property type="evidence" value="ECO:0007669"/>
    <property type="project" value="UniProtKB-KW"/>
</dbReference>
<dbReference type="InterPro" id="IPR016197">
    <property type="entry name" value="Chromo-like_dom_sf"/>
</dbReference>
<dbReference type="InterPro" id="IPR000477">
    <property type="entry name" value="RT_dom"/>
</dbReference>
<evidence type="ECO:0000256" key="6">
    <source>
        <dbReference type="ARBA" id="ARBA00022801"/>
    </source>
</evidence>
<dbReference type="Gene3D" id="3.30.420.10">
    <property type="entry name" value="Ribonuclease H-like superfamily/Ribonuclease H"/>
    <property type="match status" value="1"/>
</dbReference>
<evidence type="ECO:0000256" key="3">
    <source>
        <dbReference type="ARBA" id="ARBA00022695"/>
    </source>
</evidence>
<dbReference type="CDD" id="cd07067">
    <property type="entry name" value="HP_PGM_like"/>
    <property type="match status" value="1"/>
</dbReference>
<dbReference type="PANTHER" id="PTHR37984">
    <property type="entry name" value="PROTEIN CBG26694"/>
    <property type="match status" value="1"/>
</dbReference>
<dbReference type="PROSITE" id="PS50878">
    <property type="entry name" value="RT_POL"/>
    <property type="match status" value="1"/>
</dbReference>
<keyword evidence="8" id="KW-0511">Multifunctional enzyme</keyword>
<dbReference type="SUPFAM" id="SSF54160">
    <property type="entry name" value="Chromo domain-like"/>
    <property type="match status" value="1"/>
</dbReference>
<dbReference type="InterPro" id="IPR041577">
    <property type="entry name" value="RT_RNaseH_2"/>
</dbReference>
<dbReference type="SUPFAM" id="SSF53098">
    <property type="entry name" value="Ribonuclease H-like"/>
    <property type="match status" value="1"/>
</dbReference>
<dbReference type="InterPro" id="IPR012337">
    <property type="entry name" value="RNaseH-like_sf"/>
</dbReference>
<dbReference type="GO" id="GO:0003964">
    <property type="term" value="F:RNA-directed DNA polymerase activity"/>
    <property type="evidence" value="ECO:0007669"/>
    <property type="project" value="UniProtKB-KW"/>
</dbReference>
<reference evidence="13 14" key="1">
    <citation type="journal article" date="2023" name="Life. Sci Alliance">
        <title>Evolutionary insights into 3D genome organization and epigenetic landscape of Vigna mungo.</title>
        <authorList>
            <person name="Junaid A."/>
            <person name="Singh B."/>
            <person name="Bhatia S."/>
        </authorList>
    </citation>
    <scope>NUCLEOTIDE SEQUENCE [LARGE SCALE GENOMIC DNA]</scope>
    <source>
        <strain evidence="13">Urdbean</strain>
    </source>
</reference>
<dbReference type="Proteomes" id="UP001374535">
    <property type="component" value="Chromosome 2"/>
</dbReference>
<keyword evidence="2" id="KW-0808">Transferase</keyword>
<dbReference type="InterPro" id="IPR000953">
    <property type="entry name" value="Chromo/chromo_shadow_dom"/>
</dbReference>
<accession>A0AAQ3S8I0</accession>
<comment type="function">
    <text evidence="10">May play a role in carbohydrates metabolism.</text>
</comment>
<keyword evidence="7" id="KW-0695">RNA-directed DNA polymerase</keyword>
<dbReference type="Pfam" id="PF00078">
    <property type="entry name" value="RVT_1"/>
    <property type="match status" value="1"/>
</dbReference>
<evidence type="ECO:0000259" key="11">
    <source>
        <dbReference type="PROSITE" id="PS50013"/>
    </source>
</evidence>
<evidence type="ECO:0000256" key="10">
    <source>
        <dbReference type="ARBA" id="ARBA00059109"/>
    </source>
</evidence>
<evidence type="ECO:0000256" key="5">
    <source>
        <dbReference type="ARBA" id="ARBA00022759"/>
    </source>
</evidence>
<dbReference type="InterPro" id="IPR043502">
    <property type="entry name" value="DNA/RNA_pol_sf"/>
</dbReference>
<dbReference type="InterPro" id="IPR013078">
    <property type="entry name" value="His_Pase_superF_clade-1"/>
</dbReference>
<evidence type="ECO:0000256" key="8">
    <source>
        <dbReference type="ARBA" id="ARBA00023268"/>
    </source>
</evidence>
<dbReference type="Pfam" id="PF17919">
    <property type="entry name" value="RT_RNaseH_2"/>
    <property type="match status" value="1"/>
</dbReference>
<dbReference type="InterPro" id="IPR029033">
    <property type="entry name" value="His_PPase_superfam"/>
</dbReference>
<dbReference type="InterPro" id="IPR043128">
    <property type="entry name" value="Rev_trsase/Diguanyl_cyclase"/>
</dbReference>
<keyword evidence="5" id="KW-0255">Endonuclease</keyword>
<dbReference type="InterPro" id="IPR036397">
    <property type="entry name" value="RNaseH_sf"/>
</dbReference>
<dbReference type="GO" id="GO:0004519">
    <property type="term" value="F:endonuclease activity"/>
    <property type="evidence" value="ECO:0007669"/>
    <property type="project" value="UniProtKB-KW"/>
</dbReference>
<keyword evidence="14" id="KW-1185">Reference proteome</keyword>
<evidence type="ECO:0000259" key="12">
    <source>
        <dbReference type="PROSITE" id="PS50878"/>
    </source>
</evidence>
<organism evidence="13 14">
    <name type="scientific">Vigna mungo</name>
    <name type="common">Black gram</name>
    <name type="synonym">Phaseolus mungo</name>
    <dbReference type="NCBI Taxonomy" id="3915"/>
    <lineage>
        <taxon>Eukaryota</taxon>
        <taxon>Viridiplantae</taxon>
        <taxon>Streptophyta</taxon>
        <taxon>Embryophyta</taxon>
        <taxon>Tracheophyta</taxon>
        <taxon>Spermatophyta</taxon>
        <taxon>Magnoliopsida</taxon>
        <taxon>eudicotyledons</taxon>
        <taxon>Gunneridae</taxon>
        <taxon>Pentapetalae</taxon>
        <taxon>rosids</taxon>
        <taxon>fabids</taxon>
        <taxon>Fabales</taxon>
        <taxon>Fabaceae</taxon>
        <taxon>Papilionoideae</taxon>
        <taxon>50 kb inversion clade</taxon>
        <taxon>NPAAA clade</taxon>
        <taxon>indigoferoid/millettioid clade</taxon>
        <taxon>Phaseoleae</taxon>
        <taxon>Vigna</taxon>
    </lineage>
</organism>
<evidence type="ECO:0000256" key="9">
    <source>
        <dbReference type="ARBA" id="ARBA00038362"/>
    </source>
</evidence>
<dbReference type="PROSITE" id="PS50013">
    <property type="entry name" value="CHROMO_2"/>
    <property type="match status" value="1"/>
</dbReference>
<dbReference type="FunFam" id="3.30.70.270:FF:000026">
    <property type="entry name" value="Transposon Ty3-G Gag-Pol polyprotein"/>
    <property type="match status" value="1"/>
</dbReference>
<gene>
    <name evidence="13" type="ORF">V8G54_006943</name>
</gene>
<protein>
    <submittedName>
        <fullName evidence="13">Uncharacterized protein</fullName>
    </submittedName>
</protein>
<dbReference type="SUPFAM" id="SSF56672">
    <property type="entry name" value="DNA/RNA polymerases"/>
    <property type="match status" value="1"/>
</dbReference>
<dbReference type="Gene3D" id="3.10.20.370">
    <property type="match status" value="1"/>
</dbReference>
<feature type="domain" description="Chromo" evidence="11">
    <location>
        <begin position="741"/>
        <end position="779"/>
    </location>
</feature>
<dbReference type="GO" id="GO:0006508">
    <property type="term" value="P:proteolysis"/>
    <property type="evidence" value="ECO:0007669"/>
    <property type="project" value="UniProtKB-KW"/>
</dbReference>
<feature type="domain" description="Reverse transcriptase" evidence="12">
    <location>
        <begin position="2"/>
        <end position="203"/>
    </location>
</feature>